<dbReference type="GO" id="GO:0032049">
    <property type="term" value="P:cardiolipin biosynthetic process"/>
    <property type="evidence" value="ECO:0007669"/>
    <property type="project" value="InterPro"/>
</dbReference>
<organism evidence="13 14">
    <name type="scientific">Gonapodya prolifera (strain JEL478)</name>
    <name type="common">Monoblepharis prolifera</name>
    <dbReference type="NCBI Taxonomy" id="1344416"/>
    <lineage>
        <taxon>Eukaryota</taxon>
        <taxon>Fungi</taxon>
        <taxon>Fungi incertae sedis</taxon>
        <taxon>Chytridiomycota</taxon>
        <taxon>Chytridiomycota incertae sedis</taxon>
        <taxon>Monoblepharidomycetes</taxon>
        <taxon>Monoblepharidales</taxon>
        <taxon>Gonapodyaceae</taxon>
        <taxon>Gonapodya</taxon>
    </lineage>
</organism>
<evidence type="ECO:0000313" key="13">
    <source>
        <dbReference type="EMBL" id="KXS22154.1"/>
    </source>
</evidence>
<keyword evidence="7 10" id="KW-0594">Phospholipid biosynthesis</keyword>
<evidence type="ECO:0000256" key="9">
    <source>
        <dbReference type="ARBA" id="ARBA00048586"/>
    </source>
</evidence>
<gene>
    <name evidence="13" type="ORF">M427DRAFT_26792</name>
</gene>
<comment type="pathway">
    <text evidence="1 10">Phospholipid metabolism; phosphatidylglycerol biosynthesis; phosphatidylglycerol from CDP-diacylglycerol: step 1/2.</text>
</comment>
<keyword evidence="10" id="KW-0547">Nucleotide-binding</keyword>
<dbReference type="GO" id="GO:0008444">
    <property type="term" value="F:CDP-diacylglycerol-glycerol-3-phosphate 3-phosphatidyltransferase activity"/>
    <property type="evidence" value="ECO:0007669"/>
    <property type="project" value="UniProtKB-EC"/>
</dbReference>
<keyword evidence="5" id="KW-0677">Repeat</keyword>
<comment type="catalytic activity">
    <reaction evidence="9 10">
        <text>a CDP-1,2-diacyl-sn-glycerol + sn-glycerol 3-phosphate = a 1,2-diacyl-sn-glycero-3-phospho-(1'-sn-glycero-3'-phosphate) + CMP + H(+)</text>
        <dbReference type="Rhea" id="RHEA:12593"/>
        <dbReference type="ChEBI" id="CHEBI:15378"/>
        <dbReference type="ChEBI" id="CHEBI:57597"/>
        <dbReference type="ChEBI" id="CHEBI:58332"/>
        <dbReference type="ChEBI" id="CHEBI:60110"/>
        <dbReference type="ChEBI" id="CHEBI:60377"/>
        <dbReference type="EC" id="2.7.8.5"/>
    </reaction>
</comment>
<comment type="similarity">
    <text evidence="2 10">Belongs to the CDP-alcohol phosphatidyltransferase class-II family.</text>
</comment>
<evidence type="ECO:0000256" key="2">
    <source>
        <dbReference type="ARBA" id="ARBA00010682"/>
    </source>
</evidence>
<keyword evidence="3 10" id="KW-0444">Lipid biosynthesis</keyword>
<dbReference type="Pfam" id="PF13091">
    <property type="entry name" value="PLDc_2"/>
    <property type="match status" value="1"/>
</dbReference>
<evidence type="ECO:0000256" key="4">
    <source>
        <dbReference type="ARBA" id="ARBA00022679"/>
    </source>
</evidence>
<comment type="subcellular location">
    <subcellularLocation>
        <location evidence="10">Mitochondrion</location>
    </subcellularLocation>
</comment>
<reference evidence="13 14" key="1">
    <citation type="journal article" date="2015" name="Genome Biol. Evol.">
        <title>Phylogenomic analyses indicate that early fungi evolved digesting cell walls of algal ancestors of land plants.</title>
        <authorList>
            <person name="Chang Y."/>
            <person name="Wang S."/>
            <person name="Sekimoto S."/>
            <person name="Aerts A.L."/>
            <person name="Choi C."/>
            <person name="Clum A."/>
            <person name="LaButti K.M."/>
            <person name="Lindquist E.A."/>
            <person name="Yee Ngan C."/>
            <person name="Ohm R.A."/>
            <person name="Salamov A.A."/>
            <person name="Grigoriev I.V."/>
            <person name="Spatafora J.W."/>
            <person name="Berbee M.L."/>
        </authorList>
    </citation>
    <scope>NUCLEOTIDE SEQUENCE [LARGE SCALE GENOMIC DNA]</scope>
    <source>
        <strain evidence="13 14">JEL478</strain>
    </source>
</reference>
<dbReference type="GO" id="GO:0005739">
    <property type="term" value="C:mitochondrion"/>
    <property type="evidence" value="ECO:0007669"/>
    <property type="project" value="UniProtKB-SubCell"/>
</dbReference>
<dbReference type="PANTHER" id="PTHR12586:SF1">
    <property type="entry name" value="CDP-DIACYLGLYCEROL--GLYCEROL-3-PHOSPHATE 3-PHOSPHATIDYLTRANSFERASE, MITOCHONDRIAL"/>
    <property type="match status" value="1"/>
</dbReference>
<keyword evidence="10" id="KW-0067">ATP-binding</keyword>
<dbReference type="InterPro" id="IPR016270">
    <property type="entry name" value="PGS1"/>
</dbReference>
<dbReference type="OMA" id="HKCLAQC"/>
<comment type="function">
    <text evidence="10">Functions in the biosynthesis of the anionic phospholipids phosphatidylglycerol and cardiolipin.</text>
</comment>
<dbReference type="UniPathway" id="UPA00084">
    <property type="reaction ID" value="UER00503"/>
</dbReference>
<dbReference type="Gene3D" id="3.30.870.10">
    <property type="entry name" value="Endonuclease Chain A"/>
    <property type="match status" value="2"/>
</dbReference>
<dbReference type="PROSITE" id="PS50035">
    <property type="entry name" value="PLD"/>
    <property type="match status" value="1"/>
</dbReference>
<evidence type="ECO:0000313" key="14">
    <source>
        <dbReference type="Proteomes" id="UP000070544"/>
    </source>
</evidence>
<dbReference type="OrthoDB" id="10250191at2759"/>
<dbReference type="EC" id="2.7.8.5" evidence="10"/>
<keyword evidence="6 10" id="KW-0443">Lipid metabolism</keyword>
<feature type="compositionally biased region" description="Pro residues" evidence="11">
    <location>
        <begin position="57"/>
        <end position="78"/>
    </location>
</feature>
<feature type="compositionally biased region" description="Low complexity" evidence="11">
    <location>
        <begin position="42"/>
        <end position="56"/>
    </location>
</feature>
<evidence type="ECO:0000256" key="6">
    <source>
        <dbReference type="ARBA" id="ARBA00023098"/>
    </source>
</evidence>
<keyword evidence="10" id="KW-0496">Mitochondrion</keyword>
<dbReference type="GO" id="GO:0005524">
    <property type="term" value="F:ATP binding"/>
    <property type="evidence" value="ECO:0007669"/>
    <property type="project" value="UniProtKB-KW"/>
</dbReference>
<dbReference type="SUPFAM" id="SSF56024">
    <property type="entry name" value="Phospholipase D/nuclease"/>
    <property type="match status" value="2"/>
</dbReference>
<dbReference type="Proteomes" id="UP000070544">
    <property type="component" value="Unassembled WGS sequence"/>
</dbReference>
<evidence type="ECO:0000256" key="3">
    <source>
        <dbReference type="ARBA" id="ARBA00022516"/>
    </source>
</evidence>
<dbReference type="SMART" id="SM00155">
    <property type="entry name" value="PLDc"/>
    <property type="match status" value="2"/>
</dbReference>
<keyword evidence="8 10" id="KW-1208">Phospholipid metabolism</keyword>
<dbReference type="EMBL" id="KQ965731">
    <property type="protein sequence ID" value="KXS22154.1"/>
    <property type="molecule type" value="Genomic_DNA"/>
</dbReference>
<evidence type="ECO:0000259" key="12">
    <source>
        <dbReference type="PROSITE" id="PS50035"/>
    </source>
</evidence>
<evidence type="ECO:0000256" key="7">
    <source>
        <dbReference type="ARBA" id="ARBA00023209"/>
    </source>
</evidence>
<dbReference type="InterPro" id="IPR025202">
    <property type="entry name" value="PLD-like_dom"/>
</dbReference>
<keyword evidence="4 10" id="KW-0808">Transferase</keyword>
<protein>
    <recommendedName>
        <fullName evidence="10">CDP-diacylglycerol--glycerol-3-phosphate 3-phosphatidyltransferase</fullName>
        <ecNumber evidence="10">2.7.8.5</ecNumber>
    </recommendedName>
</protein>
<feature type="region of interest" description="Disordered" evidence="11">
    <location>
        <begin position="42"/>
        <end position="84"/>
    </location>
</feature>
<dbReference type="InterPro" id="IPR001736">
    <property type="entry name" value="PLipase_D/transphosphatidylase"/>
</dbReference>
<evidence type="ECO:0000256" key="1">
    <source>
        <dbReference type="ARBA" id="ARBA00005042"/>
    </source>
</evidence>
<dbReference type="CDD" id="cd09135">
    <property type="entry name" value="PLDc_PGS1_euk_1"/>
    <property type="match status" value="1"/>
</dbReference>
<feature type="domain" description="PLD phosphodiesterase" evidence="12">
    <location>
        <begin position="212"/>
        <end position="238"/>
    </location>
</feature>
<dbReference type="PANTHER" id="PTHR12586">
    <property type="entry name" value="CDP-DIACYLGLYCEROL--SERINE O-PHOSPHATIDYLTRANSFERASE"/>
    <property type="match status" value="1"/>
</dbReference>
<evidence type="ECO:0000256" key="11">
    <source>
        <dbReference type="SAM" id="MobiDB-lite"/>
    </source>
</evidence>
<proteinExistence type="inferred from homology"/>
<dbReference type="AlphaFoldDB" id="A0A139AZM2"/>
<dbReference type="CDD" id="cd09137">
    <property type="entry name" value="PLDc_PGS1_euk_2"/>
    <property type="match status" value="1"/>
</dbReference>
<evidence type="ECO:0000256" key="8">
    <source>
        <dbReference type="ARBA" id="ARBA00023264"/>
    </source>
</evidence>
<evidence type="ECO:0000256" key="5">
    <source>
        <dbReference type="ARBA" id="ARBA00022737"/>
    </source>
</evidence>
<accession>A0A139AZM2</accession>
<dbReference type="STRING" id="1344416.A0A139AZM2"/>
<sequence>MRRLLRSLHAHAHAHAPSASLVRSMSLSALSLSVAAASSHSSSSPLAAQSSNSLTPPLSPPSTPPQPPQSLPNSPSPKTPTREFDSLVGDLAHLAPVFYLHGNNIEVMYSPNDFYSTLKQGIANAKRRIVLASLYIGHEEHELVSVLALSTRPQLHITILIDHLRSTRPAPNPLTLLQPLLDSFPDRCVVATYRTPEASGWKARVGKRFVEGWGVMHGKVYVWDDVVMLGGANLSHDYFTTRQDRAILFRDAPLADHFASLVDTLTGWSYRLLQSINTSSSSLPTTLVTETHQRGVELAFRPPPVDPATNPRAFRAEAGAALAAFLERARESHSALGGPGGATPTEDSSVPDTAVIPTFQAGPLGQRQDEAVVRRVVGMMARGGGWKWFASGYFNVESGVWRDVVGGRGGWEVLTAAPEANGFYQSRGISRFIPHAYTHLERVAFEKARRAGQNGVRIWEWKRGGWTYHAKGLWLSPPKDPSHPFMTVIGSTNFGKRSFTRDVETNAVVVTTNRPLREQMAEEVRRLWKDAEPVGEETFRRHDRRVPVWVKLVTWMFSSSF</sequence>
<keyword evidence="14" id="KW-1185">Reference proteome</keyword>
<name>A0A139AZM2_GONPJ</name>
<evidence type="ECO:0000256" key="10">
    <source>
        <dbReference type="RuleBase" id="RU365024"/>
    </source>
</evidence>